<reference evidence="10" key="1">
    <citation type="submission" date="2023-04" db="EMBL/GenBank/DDBJ databases">
        <title>Genomic of Limosilactobacillus fermentum MSJK0025.</title>
        <authorList>
            <person name="Yang S."/>
        </authorList>
    </citation>
    <scope>NUCLEOTIDE SEQUENCE</scope>
    <source>
        <strain evidence="10">MSJK0025</strain>
    </source>
</reference>
<keyword evidence="5" id="KW-0378">Hydrolase</keyword>
<dbReference type="SUPFAM" id="SSF55031">
    <property type="entry name" value="Bacterial exopeptidase dimerisation domain"/>
    <property type="match status" value="1"/>
</dbReference>
<proteinExistence type="inferred from homology"/>
<dbReference type="GO" id="GO:0006526">
    <property type="term" value="P:L-arginine biosynthetic process"/>
    <property type="evidence" value="ECO:0007669"/>
    <property type="project" value="TreeGrafter"/>
</dbReference>
<sequence length="443" mass="48673">MPYITETIQTQAVKALQELVAQPSFNQAPSSGAPFGKGIRMALDQMLAICNQLGMRTYEDPEGYYGYAEIGSGEEIFGVIGHLDTVPAGDPKAWDTDPFDPVIKDGVIFGRGTQDDKGPTIAALFALKALLDAGMVPTKRIRFIFGTDEEILWRGIAKYNEKESPIDMGFSPDSEFPLTYAEKGLQQAYLIGPGTDLFTLHMDNAMNAVPGKADYDGPKLTEVKAVLDQHGFEYEDHGTSITVLGKSVHAMNAPQGVNAVLRLCIALDDVFDFAPLDLIGKCFLEDATGQNLLGKVADESGQLTFNISSFEVSPKETRLQIDLRIPVTIDREQLVAQLSKRVQKYGLTYKHFDYLAPLYVPKESKLVQTLMKVYQDATGDLKAEPQISGGATFARTMHNCVAFGGMLPGVPDYMHQANEQWPLDSMAKTMEIYAVALKQLCFE</sequence>
<evidence type="ECO:0000256" key="5">
    <source>
        <dbReference type="ARBA" id="ARBA00022801"/>
    </source>
</evidence>
<evidence type="ECO:0000256" key="6">
    <source>
        <dbReference type="ARBA" id="ARBA00022833"/>
    </source>
</evidence>
<protein>
    <submittedName>
        <fullName evidence="10">M20 family metallopeptidase</fullName>
    </submittedName>
</protein>
<evidence type="ECO:0000256" key="1">
    <source>
        <dbReference type="ARBA" id="ARBA00001947"/>
    </source>
</evidence>
<dbReference type="RefSeq" id="WP_104878283.1">
    <property type="nucleotide sequence ID" value="NZ_CP053314.1"/>
</dbReference>
<keyword evidence="7" id="KW-0224">Dipeptidase</keyword>
<evidence type="ECO:0000313" key="11">
    <source>
        <dbReference type="Proteomes" id="UP001218104"/>
    </source>
</evidence>
<accession>A0AAJ6D1N7</accession>
<dbReference type="Pfam" id="PF01546">
    <property type="entry name" value="Peptidase_M20"/>
    <property type="match status" value="1"/>
</dbReference>
<dbReference type="GO" id="GO:0008777">
    <property type="term" value="F:acetylornithine deacetylase activity"/>
    <property type="evidence" value="ECO:0007669"/>
    <property type="project" value="TreeGrafter"/>
</dbReference>
<dbReference type="PANTHER" id="PTHR43808:SF31">
    <property type="entry name" value="N-ACETYL-L-CITRULLINE DEACETYLASE"/>
    <property type="match status" value="1"/>
</dbReference>
<dbReference type="InterPro" id="IPR050072">
    <property type="entry name" value="Peptidase_M20A"/>
</dbReference>
<dbReference type="GO" id="GO:0006508">
    <property type="term" value="P:proteolysis"/>
    <property type="evidence" value="ECO:0007669"/>
    <property type="project" value="UniProtKB-KW"/>
</dbReference>
<evidence type="ECO:0000256" key="4">
    <source>
        <dbReference type="ARBA" id="ARBA00022723"/>
    </source>
</evidence>
<evidence type="ECO:0000256" key="8">
    <source>
        <dbReference type="ARBA" id="ARBA00023049"/>
    </source>
</evidence>
<comment type="cofactor">
    <cofactor evidence="1">
        <name>Zn(2+)</name>
        <dbReference type="ChEBI" id="CHEBI:29105"/>
    </cofactor>
</comment>
<keyword evidence="6" id="KW-0862">Zinc</keyword>
<dbReference type="InterPro" id="IPR036264">
    <property type="entry name" value="Bact_exopeptidase_dim_dom"/>
</dbReference>
<evidence type="ECO:0000256" key="2">
    <source>
        <dbReference type="ARBA" id="ARBA00006247"/>
    </source>
</evidence>
<organism evidence="10 11">
    <name type="scientific">Limosilactobacillus fermentum</name>
    <name type="common">Lactobacillus fermentum</name>
    <dbReference type="NCBI Taxonomy" id="1613"/>
    <lineage>
        <taxon>Bacteria</taxon>
        <taxon>Bacillati</taxon>
        <taxon>Bacillota</taxon>
        <taxon>Bacilli</taxon>
        <taxon>Lactobacillales</taxon>
        <taxon>Lactobacillaceae</taxon>
        <taxon>Limosilactobacillus</taxon>
    </lineage>
</organism>
<dbReference type="EMBL" id="CP121468">
    <property type="protein sequence ID" value="WFR88504.1"/>
    <property type="molecule type" value="Genomic_DNA"/>
</dbReference>
<dbReference type="Gene3D" id="3.30.70.360">
    <property type="match status" value="2"/>
</dbReference>
<dbReference type="GO" id="GO:0008237">
    <property type="term" value="F:metallopeptidase activity"/>
    <property type="evidence" value="ECO:0007669"/>
    <property type="project" value="UniProtKB-KW"/>
</dbReference>
<name>A0AAJ6D1N7_LIMFE</name>
<keyword evidence="3" id="KW-0645">Protease</keyword>
<dbReference type="InterPro" id="IPR011650">
    <property type="entry name" value="Peptidase_M20_dimer"/>
</dbReference>
<evidence type="ECO:0000256" key="7">
    <source>
        <dbReference type="ARBA" id="ARBA00022997"/>
    </source>
</evidence>
<evidence type="ECO:0000259" key="9">
    <source>
        <dbReference type="Pfam" id="PF07687"/>
    </source>
</evidence>
<gene>
    <name evidence="10" type="ORF">P8634_06720</name>
</gene>
<dbReference type="Gene3D" id="3.40.630.10">
    <property type="entry name" value="Zn peptidases"/>
    <property type="match status" value="1"/>
</dbReference>
<keyword evidence="4" id="KW-0479">Metal-binding</keyword>
<dbReference type="NCBIfam" id="TIGR01887">
    <property type="entry name" value="dipeptidaselike"/>
    <property type="match status" value="1"/>
</dbReference>
<dbReference type="SUPFAM" id="SSF53187">
    <property type="entry name" value="Zn-dependent exopeptidases"/>
    <property type="match status" value="1"/>
</dbReference>
<dbReference type="GO" id="GO:0008270">
    <property type="term" value="F:zinc ion binding"/>
    <property type="evidence" value="ECO:0007669"/>
    <property type="project" value="InterPro"/>
</dbReference>
<dbReference type="PANTHER" id="PTHR43808">
    <property type="entry name" value="ACETYLORNITHINE DEACETYLASE"/>
    <property type="match status" value="1"/>
</dbReference>
<evidence type="ECO:0000313" key="10">
    <source>
        <dbReference type="EMBL" id="WFR88504.1"/>
    </source>
</evidence>
<keyword evidence="8" id="KW-0482">Metalloprotease</keyword>
<feature type="domain" description="Peptidase M20 dimerisation" evidence="9">
    <location>
        <begin position="240"/>
        <end position="347"/>
    </location>
</feature>
<dbReference type="Proteomes" id="UP001218104">
    <property type="component" value="Chromosome"/>
</dbReference>
<evidence type="ECO:0000256" key="3">
    <source>
        <dbReference type="ARBA" id="ARBA00022670"/>
    </source>
</evidence>
<comment type="similarity">
    <text evidence="2">Belongs to the peptidase M20A family.</text>
</comment>
<dbReference type="AlphaFoldDB" id="A0AAJ6D1N7"/>
<dbReference type="NCBIfam" id="NF005542">
    <property type="entry name" value="PRK07205.1"/>
    <property type="match status" value="1"/>
</dbReference>
<dbReference type="InterPro" id="IPR010964">
    <property type="entry name" value="M20A_pepV-rel"/>
</dbReference>
<dbReference type="InterPro" id="IPR002933">
    <property type="entry name" value="Peptidase_M20"/>
</dbReference>
<dbReference type="GO" id="GO:0016805">
    <property type="term" value="F:dipeptidase activity"/>
    <property type="evidence" value="ECO:0007669"/>
    <property type="project" value="UniProtKB-KW"/>
</dbReference>
<dbReference type="Pfam" id="PF07687">
    <property type="entry name" value="M20_dimer"/>
    <property type="match status" value="1"/>
</dbReference>